<dbReference type="InterPro" id="IPR001466">
    <property type="entry name" value="Beta-lactam-related"/>
</dbReference>
<keyword evidence="2" id="KW-0378">Hydrolase</keyword>
<dbReference type="eggNOG" id="COG1680">
    <property type="taxonomic scope" value="Bacteria"/>
</dbReference>
<proteinExistence type="predicted"/>
<keyword evidence="3" id="KW-1185">Reference proteome</keyword>
<dbReference type="Pfam" id="PF00144">
    <property type="entry name" value="Beta-lactamase"/>
    <property type="match status" value="1"/>
</dbReference>
<gene>
    <name evidence="2" type="ORF">BMF97_11545</name>
</gene>
<name>A0A1V3U016_ELIME</name>
<dbReference type="GO" id="GO:0016787">
    <property type="term" value="F:hydrolase activity"/>
    <property type="evidence" value="ECO:0007669"/>
    <property type="project" value="UniProtKB-KW"/>
</dbReference>
<dbReference type="PANTHER" id="PTHR43283:SF7">
    <property type="entry name" value="BETA-LACTAMASE-RELATED DOMAIN-CONTAINING PROTEIN"/>
    <property type="match status" value="1"/>
</dbReference>
<comment type="caution">
    <text evidence="2">The sequence shown here is derived from an EMBL/GenBank/DDBJ whole genome shotgun (WGS) entry which is preliminary data.</text>
</comment>
<dbReference type="Gene3D" id="3.40.710.10">
    <property type="entry name" value="DD-peptidase/beta-lactamase superfamily"/>
    <property type="match status" value="1"/>
</dbReference>
<protein>
    <submittedName>
        <fullName evidence="2">Serine hydrolase</fullName>
    </submittedName>
</protein>
<dbReference type="InterPro" id="IPR012338">
    <property type="entry name" value="Beta-lactam/transpept-like"/>
</dbReference>
<dbReference type="SUPFAM" id="SSF56601">
    <property type="entry name" value="beta-lactamase/transpeptidase-like"/>
    <property type="match status" value="1"/>
</dbReference>
<accession>A0A1V3U016</accession>
<dbReference type="AlphaFoldDB" id="A0A1V3U016"/>
<sequence>MLYIFIILIIGFITVYLAWTHPYLFTAIRKTYFKGRTGASIFDGQDFPSRIIENSVAIPWEKAESYNQSELPSHLLTHLNKTETVSFLVTKNGKLCYENYWRGNNKDSKTNSFSMAKSITVMLLGNAIQDGKIKSVEVKLSELYPGFKDDPNGQYCTLRHLAAMESGLDWIEDYSDPFKPNAQAYYGKDLASFMLKRKFKVQPGTQFEYQSGTTQLLGFAIRKAIDVSLSEYASEKLWKPLGMEQSAFWNLDHDNGMEKTYCCINATSRDFAKFGQLLLNKGTYNGRQILCEEYVHKMITGTQLSQESYGGGIWVNNDAAVKHYYLRGLYGQYVICIPEYDMIIVRTGSSRDESKDSKSRPTEVEMFVNEAVKLFGK</sequence>
<dbReference type="RefSeq" id="WP_069215901.1">
    <property type="nucleotide sequence ID" value="NZ_CP016378.1"/>
</dbReference>
<reference evidence="2 3" key="1">
    <citation type="submission" date="2016-11" db="EMBL/GenBank/DDBJ databases">
        <title>Genome sequence and comparative genomic analysis of clinical strain Elizabethkingia meningoseptica 61421 PRCM.</title>
        <authorList>
            <person name="Wang M."/>
            <person name="Hu S."/>
            <person name="Cao L."/>
            <person name="Jiang T."/>
            <person name="Zhou Y."/>
            <person name="Ming D."/>
        </authorList>
    </citation>
    <scope>NUCLEOTIDE SEQUENCE [LARGE SCALE GENOMIC DNA]</scope>
    <source>
        <strain evidence="2 3">61421 PRCM</strain>
    </source>
</reference>
<dbReference type="EMBL" id="MPOG01000013">
    <property type="protein sequence ID" value="OOH94672.1"/>
    <property type="molecule type" value="Genomic_DNA"/>
</dbReference>
<dbReference type="Proteomes" id="UP000188947">
    <property type="component" value="Unassembled WGS sequence"/>
</dbReference>
<feature type="domain" description="Beta-lactamase-related" evidence="1">
    <location>
        <begin position="76"/>
        <end position="359"/>
    </location>
</feature>
<dbReference type="STRING" id="238.BBD35_04505"/>
<organism evidence="2 3">
    <name type="scientific">Elizabethkingia meningoseptica</name>
    <name type="common">Chryseobacterium meningosepticum</name>
    <dbReference type="NCBI Taxonomy" id="238"/>
    <lineage>
        <taxon>Bacteria</taxon>
        <taxon>Pseudomonadati</taxon>
        <taxon>Bacteroidota</taxon>
        <taxon>Flavobacteriia</taxon>
        <taxon>Flavobacteriales</taxon>
        <taxon>Weeksellaceae</taxon>
        <taxon>Elizabethkingia</taxon>
    </lineage>
</organism>
<dbReference type="PANTHER" id="PTHR43283">
    <property type="entry name" value="BETA-LACTAMASE-RELATED"/>
    <property type="match status" value="1"/>
</dbReference>
<evidence type="ECO:0000313" key="2">
    <source>
        <dbReference type="EMBL" id="OOH94672.1"/>
    </source>
</evidence>
<evidence type="ECO:0000313" key="3">
    <source>
        <dbReference type="Proteomes" id="UP000188947"/>
    </source>
</evidence>
<evidence type="ECO:0000259" key="1">
    <source>
        <dbReference type="Pfam" id="PF00144"/>
    </source>
</evidence>
<dbReference type="OrthoDB" id="9773047at2"/>
<dbReference type="InterPro" id="IPR050789">
    <property type="entry name" value="Diverse_Enzym_Activities"/>
</dbReference>